<feature type="domain" description="Alpha-L-rhamnosidase six-hairpin glycosidase" evidence="2">
    <location>
        <begin position="348"/>
        <end position="614"/>
    </location>
</feature>
<dbReference type="Pfam" id="PF17389">
    <property type="entry name" value="Bac_rhamnosid6H"/>
    <property type="match status" value="1"/>
</dbReference>
<evidence type="ECO:0008006" key="6">
    <source>
        <dbReference type="Google" id="ProtNLM"/>
    </source>
</evidence>
<keyword evidence="5" id="KW-1185">Reference proteome</keyword>
<evidence type="ECO:0000259" key="2">
    <source>
        <dbReference type="Pfam" id="PF17389"/>
    </source>
</evidence>
<feature type="domain" description="Alpha-L-rhamnosidase C-terminal" evidence="3">
    <location>
        <begin position="724"/>
        <end position="792"/>
    </location>
</feature>
<gene>
    <name evidence="4" type="ORF">OJ962_14045</name>
</gene>
<feature type="chain" id="PRO_5046822107" description="Bacterial alpha-L-rhamnosidase" evidence="1">
    <location>
        <begin position="24"/>
        <end position="961"/>
    </location>
</feature>
<sequence>MRRTPTAWLSFGLAMLVAAPAAAQGPVELSSAPVPENQAWKGQVLGTGEATAFPVRINATMGDVTNAEGLVDPSKGPAKLTYSGTGQPPVIILDYGREVGGLPFFVASAVPASGATLRAAYSEAREFLWTPGNTTLFSPAAAGDTNLKVAAVGNFVVGDTLTIAGSAVKITAVGTQGRATTLAAAADAGATNLKVASVTGLVADSTITVAGQPVQIATVGTQGANGTGITLAAPLPEAAATGAAVRYEGTGITIDTPLTAAQAAGVNVRSTPGAITGDRVGFNGVGMSGSRAENHTFTAPGRVGNAPNMMQGGQRFQTVSLTTPGTLELSRVGIDFRHPNSGAEDYQGYFLSSDSKLNKVWYQGAYTNDTNSVPIGAVPGQTIPVILDGAKRDRRPWSGDLDLQGRTAFTSLGLGAKGSDYIKGTLHAFGGTQQPDGRIYGHIQNWTVWPPSGGFYSTSYSMYHVLSVAGLYHYTADLEFVRSQYEIIKRQLAYNKSLVDPVSGFLITNAGGDGRDWDFYDGGKPGAVTAYNAIYYKALTDAAYLATELGNSADAATWTAEAAALKTRINAALFDPVRGVYKLADRNNGNTSGNAVPQDANAEAVMWDIAPDSAKPGILSWLRTNLWGTFGPQPYSPEANYSTVISPFITGKEVDARFHARDTQGAFDLIHLMWDQMVDPDGPYYTGTVWEKLNRDGTDVDANASLAHGWGSGPVSSLSHYVAGARPVTAGYKTWIVDPQPGPLEWAQATLPTPHGGLAARWVRGEGNRSFRLTVSAPQGTSGTVRMPLLGRSRTIAMDGAVVWQDGRALGGVSAVERDGAVEFSGVTGTHTFAFGTVTSETPGTVGGTVPATLSLSFDAPARFDPFVPGVEQVYDASTTAHVISTAGEATLSVSDPGHLTNGAFSLPEPLQVTLSKSSWTAPVSNDPVTIAFKQKIGVRDPLRTGTYAKTLPFTLSTTTP</sequence>
<dbReference type="Proteomes" id="UP001147700">
    <property type="component" value="Unassembled WGS sequence"/>
</dbReference>
<feature type="signal peptide" evidence="1">
    <location>
        <begin position="1"/>
        <end position="23"/>
    </location>
</feature>
<evidence type="ECO:0000259" key="3">
    <source>
        <dbReference type="Pfam" id="PF17390"/>
    </source>
</evidence>
<evidence type="ECO:0000313" key="5">
    <source>
        <dbReference type="Proteomes" id="UP001147700"/>
    </source>
</evidence>
<dbReference type="Gene3D" id="1.50.10.10">
    <property type="match status" value="1"/>
</dbReference>
<dbReference type="EMBL" id="JAPCID010000017">
    <property type="protein sequence ID" value="MDA0138620.1"/>
    <property type="molecule type" value="Genomic_DNA"/>
</dbReference>
<name>A0ABT4RJE2_9ACTN</name>
<dbReference type="InterPro" id="IPR035398">
    <property type="entry name" value="Bac_rhamnosid_C"/>
</dbReference>
<dbReference type="RefSeq" id="WP_202955300.1">
    <property type="nucleotide sequence ID" value="NZ_JAPCID010000017.1"/>
</dbReference>
<dbReference type="InterPro" id="IPR008928">
    <property type="entry name" value="6-hairpin_glycosidase_sf"/>
</dbReference>
<evidence type="ECO:0000256" key="1">
    <source>
        <dbReference type="SAM" id="SignalP"/>
    </source>
</evidence>
<dbReference type="PANTHER" id="PTHR34987:SF4">
    <property type="entry name" value="ALPHA-L-RHAMNOSIDASE C-TERMINAL DOMAIN-CONTAINING PROTEIN"/>
    <property type="match status" value="1"/>
</dbReference>
<reference evidence="4" key="1">
    <citation type="submission" date="2022-10" db="EMBL/GenBank/DDBJ databases">
        <title>The WGS of Solirubrobacter sp. CPCC 204708.</title>
        <authorList>
            <person name="Jiang Z."/>
        </authorList>
    </citation>
    <scope>NUCLEOTIDE SEQUENCE</scope>
    <source>
        <strain evidence="4">CPCC 204708</strain>
    </source>
</reference>
<accession>A0ABT4RJE2</accession>
<dbReference type="PANTHER" id="PTHR34987">
    <property type="entry name" value="C, PUTATIVE (AFU_ORTHOLOGUE AFUA_3G02880)-RELATED"/>
    <property type="match status" value="1"/>
</dbReference>
<dbReference type="Pfam" id="PF17390">
    <property type="entry name" value="Bac_rhamnosid_C"/>
    <property type="match status" value="1"/>
</dbReference>
<protein>
    <recommendedName>
        <fullName evidence="6">Bacterial alpha-L-rhamnosidase</fullName>
    </recommendedName>
</protein>
<comment type="caution">
    <text evidence="4">The sequence shown here is derived from an EMBL/GenBank/DDBJ whole genome shotgun (WGS) entry which is preliminary data.</text>
</comment>
<keyword evidence="1" id="KW-0732">Signal</keyword>
<dbReference type="Gene3D" id="2.60.420.10">
    <property type="entry name" value="Maltose phosphorylase, domain 3"/>
    <property type="match status" value="1"/>
</dbReference>
<evidence type="ECO:0000313" key="4">
    <source>
        <dbReference type="EMBL" id="MDA0138620.1"/>
    </source>
</evidence>
<organism evidence="4 5">
    <name type="scientific">Solirubrobacter deserti</name>
    <dbReference type="NCBI Taxonomy" id="2282478"/>
    <lineage>
        <taxon>Bacteria</taxon>
        <taxon>Bacillati</taxon>
        <taxon>Actinomycetota</taxon>
        <taxon>Thermoleophilia</taxon>
        <taxon>Solirubrobacterales</taxon>
        <taxon>Solirubrobacteraceae</taxon>
        <taxon>Solirubrobacter</taxon>
    </lineage>
</organism>
<dbReference type="InterPro" id="IPR012341">
    <property type="entry name" value="6hp_glycosidase-like_sf"/>
</dbReference>
<dbReference type="SUPFAM" id="SSF48208">
    <property type="entry name" value="Six-hairpin glycosidases"/>
    <property type="match status" value="1"/>
</dbReference>
<proteinExistence type="predicted"/>
<dbReference type="InterPro" id="IPR035396">
    <property type="entry name" value="Bac_rhamnosid6H"/>
</dbReference>